<feature type="transmembrane region" description="Helical" evidence="1">
    <location>
        <begin position="69"/>
        <end position="89"/>
    </location>
</feature>
<dbReference type="InterPro" id="IPR039447">
    <property type="entry name" value="UreH-like_TM_dom"/>
</dbReference>
<keyword evidence="1" id="KW-1133">Transmembrane helix</keyword>
<gene>
    <name evidence="3" type="ORF">LS41612_13565</name>
    <name evidence="4" type="ORF">NCTC10338_01986</name>
</gene>
<evidence type="ECO:0000259" key="2">
    <source>
        <dbReference type="Pfam" id="PF13386"/>
    </source>
</evidence>
<reference evidence="4 6" key="2">
    <citation type="submission" date="2018-06" db="EMBL/GenBank/DDBJ databases">
        <authorList>
            <consortium name="Pathogen Informatics"/>
            <person name="Doyle S."/>
        </authorList>
    </citation>
    <scope>NUCLEOTIDE SEQUENCE [LARGE SCALE GENOMIC DNA]</scope>
    <source>
        <strain evidence="4 6">NCTC10338</strain>
    </source>
</reference>
<feature type="transmembrane region" description="Helical" evidence="1">
    <location>
        <begin position="221"/>
        <end position="244"/>
    </location>
</feature>
<dbReference type="EMBL" id="CP019980">
    <property type="protein sequence ID" value="AVK97218.1"/>
    <property type="molecule type" value="Genomic_DNA"/>
</dbReference>
<dbReference type="Proteomes" id="UP000238825">
    <property type="component" value="Chromosome"/>
</dbReference>
<feature type="transmembrane region" description="Helical" evidence="1">
    <location>
        <begin position="181"/>
        <end position="201"/>
    </location>
</feature>
<feature type="transmembrane region" description="Helical" evidence="1">
    <location>
        <begin position="109"/>
        <end position="126"/>
    </location>
</feature>
<dbReference type="GeneID" id="48277223"/>
<feature type="transmembrane region" description="Helical" evidence="1">
    <location>
        <begin position="147"/>
        <end position="169"/>
    </location>
</feature>
<dbReference type="PANTHER" id="PTHR31272:SF4">
    <property type="entry name" value="CYTOCHROME C-TYPE BIOGENESIS PROTEIN HI_1454-RELATED"/>
    <property type="match status" value="1"/>
</dbReference>
<dbReference type="PANTHER" id="PTHR31272">
    <property type="entry name" value="CYTOCHROME C-TYPE BIOGENESIS PROTEIN HI_1454-RELATED"/>
    <property type="match status" value="1"/>
</dbReference>
<evidence type="ECO:0000313" key="3">
    <source>
        <dbReference type="EMBL" id="AVK97218.1"/>
    </source>
</evidence>
<keyword evidence="1" id="KW-0472">Membrane</keyword>
<accession>A0A2S0K1M8</accession>
<dbReference type="EMBL" id="UFSZ01000001">
    <property type="protein sequence ID" value="SUV16899.1"/>
    <property type="molecule type" value="Genomic_DNA"/>
</dbReference>
<evidence type="ECO:0000313" key="4">
    <source>
        <dbReference type="EMBL" id="SUV16899.1"/>
    </source>
</evidence>
<proteinExistence type="predicted"/>
<dbReference type="Proteomes" id="UP000255295">
    <property type="component" value="Unassembled WGS sequence"/>
</dbReference>
<reference evidence="3 5" key="1">
    <citation type="submission" date="2017-03" db="EMBL/GenBank/DDBJ databases">
        <title>The whole genome sequencing and assembly of Lysinibacillus sphaericus DSM 28T strain.</title>
        <authorList>
            <person name="Lee Y.-J."/>
            <person name="Yi H."/>
            <person name="Bahn Y.-S."/>
            <person name="Kim J.F."/>
            <person name="Lee D.-W."/>
        </authorList>
    </citation>
    <scope>NUCLEOTIDE SEQUENCE [LARGE SCALE GENOMIC DNA]</scope>
    <source>
        <strain evidence="3 5">DSM 28</strain>
    </source>
</reference>
<protein>
    <submittedName>
        <fullName evidence="3">Cytochrome C biosynthesis protein</fullName>
    </submittedName>
    <submittedName>
        <fullName evidence="4">Cytochrome c biogenesis protein transmembrane region</fullName>
    </submittedName>
</protein>
<feature type="transmembrane region" description="Helical" evidence="1">
    <location>
        <begin position="28"/>
        <end position="57"/>
    </location>
</feature>
<organism evidence="3 5">
    <name type="scientific">Lysinibacillus sphaericus</name>
    <name type="common">Bacillus sphaericus</name>
    <dbReference type="NCBI Taxonomy" id="1421"/>
    <lineage>
        <taxon>Bacteria</taxon>
        <taxon>Bacillati</taxon>
        <taxon>Bacillota</taxon>
        <taxon>Bacilli</taxon>
        <taxon>Bacillales</taxon>
        <taxon>Bacillaceae</taxon>
        <taxon>Lysinibacillus</taxon>
    </lineage>
</organism>
<sequence>MYNMMSEISRVVSGPITLFLNSYEHSPLVIALLLGLVGALAPCQLTGNLSAITFYGHRTIQMKNNWSEVMAFMIGKVAVFSLIGLLAWLFGQSFETSITTYFPIFRKTIGPIMLLTGLVLIGILKLKWLHQISSHIPLVLKEGKAGSFLMGACFAIAFCPTMFVLFFVWLMPTVVTTSYGLVLPAVFGLATSMPLILMLVLIQIFDTKRAIMKTSMKMGRVIQIVAGIILIMIGVMDTITYWGITI</sequence>
<keyword evidence="1 4" id="KW-0812">Transmembrane</keyword>
<dbReference type="RefSeq" id="WP_024363618.1">
    <property type="nucleotide sequence ID" value="NZ_BJNS01000001.1"/>
</dbReference>
<dbReference type="Pfam" id="PF13386">
    <property type="entry name" value="DsbD_2"/>
    <property type="match status" value="1"/>
</dbReference>
<dbReference type="InterPro" id="IPR051790">
    <property type="entry name" value="Cytochrome_c-biogenesis_DsbD"/>
</dbReference>
<evidence type="ECO:0000313" key="5">
    <source>
        <dbReference type="Proteomes" id="UP000238825"/>
    </source>
</evidence>
<evidence type="ECO:0000313" key="6">
    <source>
        <dbReference type="Proteomes" id="UP000255295"/>
    </source>
</evidence>
<feature type="domain" description="Urease accessory protein UreH-like transmembrane" evidence="2">
    <location>
        <begin position="30"/>
        <end position="235"/>
    </location>
</feature>
<dbReference type="AlphaFoldDB" id="A0A2S0K1M8"/>
<evidence type="ECO:0000256" key="1">
    <source>
        <dbReference type="SAM" id="Phobius"/>
    </source>
</evidence>
<name>A0A2S0K1M8_LYSSH</name>